<evidence type="ECO:0000256" key="6">
    <source>
        <dbReference type="ARBA" id="ARBA00023136"/>
    </source>
</evidence>
<dbReference type="InterPro" id="IPR032818">
    <property type="entry name" value="DedA-like"/>
</dbReference>
<dbReference type="InterPro" id="IPR036938">
    <property type="entry name" value="PAP2/HPO_sf"/>
</dbReference>
<feature type="transmembrane region" description="Helical" evidence="7">
    <location>
        <begin position="352"/>
        <end position="372"/>
    </location>
</feature>
<gene>
    <name evidence="9" type="ORF">NZ35_11155</name>
</gene>
<evidence type="ECO:0000256" key="3">
    <source>
        <dbReference type="ARBA" id="ARBA00022475"/>
    </source>
</evidence>
<keyword evidence="5 7" id="KW-1133">Transmembrane helix</keyword>
<feature type="transmembrane region" description="Helical" evidence="7">
    <location>
        <begin position="409"/>
        <end position="429"/>
    </location>
</feature>
<evidence type="ECO:0000313" key="10">
    <source>
        <dbReference type="Proteomes" id="UP000030564"/>
    </source>
</evidence>
<feature type="transmembrane region" description="Helical" evidence="7">
    <location>
        <begin position="143"/>
        <end position="164"/>
    </location>
</feature>
<evidence type="ECO:0000313" key="9">
    <source>
        <dbReference type="EMBL" id="KHA73274.1"/>
    </source>
</evidence>
<feature type="transmembrane region" description="Helical" evidence="7">
    <location>
        <begin position="63"/>
        <end position="80"/>
    </location>
</feature>
<feature type="transmembrane region" description="Helical" evidence="7">
    <location>
        <begin position="20"/>
        <end position="51"/>
    </location>
</feature>
<feature type="transmembrane region" description="Helical" evidence="7">
    <location>
        <begin position="324"/>
        <end position="340"/>
    </location>
</feature>
<protein>
    <submittedName>
        <fullName evidence="9">Phosphoesterase</fullName>
    </submittedName>
</protein>
<dbReference type="CDD" id="cd03392">
    <property type="entry name" value="PAP2_like_2"/>
    <property type="match status" value="1"/>
</dbReference>
<dbReference type="OrthoDB" id="9780918at2"/>
<feature type="transmembrane region" description="Helical" evidence="7">
    <location>
        <begin position="378"/>
        <end position="397"/>
    </location>
</feature>
<comment type="subcellular location">
    <subcellularLocation>
        <location evidence="1">Cell membrane</location>
        <topology evidence="1">Multi-pass membrane protein</topology>
    </subcellularLocation>
</comment>
<dbReference type="Proteomes" id="UP000030564">
    <property type="component" value="Unassembled WGS sequence"/>
</dbReference>
<organism evidence="9 10">
    <name type="scientific">Pseudomonas chlororaphis</name>
    <dbReference type="NCBI Taxonomy" id="587753"/>
    <lineage>
        <taxon>Bacteria</taxon>
        <taxon>Pseudomonadati</taxon>
        <taxon>Pseudomonadota</taxon>
        <taxon>Gammaproteobacteria</taxon>
        <taxon>Pseudomonadales</taxon>
        <taxon>Pseudomonadaceae</taxon>
        <taxon>Pseudomonas</taxon>
    </lineage>
</organism>
<reference evidence="9 10" key="1">
    <citation type="submission" date="2014-10" db="EMBL/GenBank/DDBJ databases">
        <title>Draft genome sequence of Pseudomonas chlororaphis EA105.</title>
        <authorList>
            <person name="McCully L.M."/>
            <person name="Bitzer A.S."/>
            <person name="Spence C."/>
            <person name="Bais H."/>
            <person name="Silby M.W."/>
        </authorList>
    </citation>
    <scope>NUCLEOTIDE SEQUENCE [LARGE SCALE GENOMIC DNA]</scope>
    <source>
        <strain evidence="9 10">EA105</strain>
    </source>
</reference>
<evidence type="ECO:0000256" key="5">
    <source>
        <dbReference type="ARBA" id="ARBA00022989"/>
    </source>
</evidence>
<dbReference type="PATRIC" id="fig|587753.9.peg.5471"/>
<dbReference type="GO" id="GO:0005886">
    <property type="term" value="C:plasma membrane"/>
    <property type="evidence" value="ECO:0007669"/>
    <property type="project" value="UniProtKB-SubCell"/>
</dbReference>
<feature type="domain" description="Phosphatidic acid phosphatase type 2/haloperoxidase" evidence="8">
    <location>
        <begin position="283"/>
        <end position="393"/>
    </location>
</feature>
<dbReference type="EMBL" id="JSFK01000006">
    <property type="protein sequence ID" value="KHA73274.1"/>
    <property type="molecule type" value="Genomic_DNA"/>
</dbReference>
<evidence type="ECO:0000256" key="4">
    <source>
        <dbReference type="ARBA" id="ARBA00022692"/>
    </source>
</evidence>
<dbReference type="Pfam" id="PF01569">
    <property type="entry name" value="PAP2"/>
    <property type="match status" value="1"/>
</dbReference>
<evidence type="ECO:0000256" key="1">
    <source>
        <dbReference type="ARBA" id="ARBA00004651"/>
    </source>
</evidence>
<keyword evidence="6 7" id="KW-0472">Membrane</keyword>
<accession>A0A0A6DFD6</accession>
<dbReference type="Pfam" id="PF09335">
    <property type="entry name" value="VTT_dom"/>
    <property type="match status" value="1"/>
</dbReference>
<dbReference type="SMART" id="SM00014">
    <property type="entry name" value="acidPPc"/>
    <property type="match status" value="1"/>
</dbReference>
<dbReference type="Gene3D" id="1.20.144.10">
    <property type="entry name" value="Phosphatidic acid phosphatase type 2/haloperoxidase"/>
    <property type="match status" value="1"/>
</dbReference>
<dbReference type="AlphaFoldDB" id="A0A0A6DFD6"/>
<comment type="similarity">
    <text evidence="2">Belongs to the DedA family.</text>
</comment>
<sequence>MGPWLDSVTGWLAANPQWLAAAVFIVAFVECLAIAGLIVPGTVLLFAVAVLAGSGALSLSETLLLGFLGGILGDAVSYFLGRHFHQNIRRLPGLRHHPEWMAGAESYFQRYGIASLLVGRFIGPLRPMLPMVAGMCDMPFPRFAAVSLLAAAGWSLAYLLPGWATGAAFRLPLPEGFWLQAGIVAGSIAVMVGLSVNSSLRRHRRATIWISSMSLLILVGLFIGYPYLTALDQGVMTLVQEHRQPVLDEIAVTLTLIGEFRNMLLFSVLLTGLLLLCRQWRQAIFVGGTLLVTALANTGTKYFFARVRPEVLTDPLTTYSMPSGHASGSFALFLTLAVLAGRGQPPRMRLTWLLIACIPALSIALSRVYLGAHWPTDVLAGAMLAACVCAAALWLSQRKTALNPMPFKIWWLILPAMLALFGFFVLRHLPHTLLRYAY</sequence>
<feature type="transmembrane region" description="Helical" evidence="7">
    <location>
        <begin position="208"/>
        <end position="230"/>
    </location>
</feature>
<dbReference type="SUPFAM" id="SSF48317">
    <property type="entry name" value="Acid phosphatase/Vanadium-dependent haloperoxidase"/>
    <property type="match status" value="1"/>
</dbReference>
<dbReference type="PANTHER" id="PTHR30353">
    <property type="entry name" value="INNER MEMBRANE PROTEIN DEDA-RELATED"/>
    <property type="match status" value="1"/>
</dbReference>
<dbReference type="InterPro" id="IPR032816">
    <property type="entry name" value="VTT_dom"/>
</dbReference>
<feature type="transmembrane region" description="Helical" evidence="7">
    <location>
        <begin position="250"/>
        <end position="276"/>
    </location>
</feature>
<feature type="transmembrane region" description="Helical" evidence="7">
    <location>
        <begin position="283"/>
        <end position="304"/>
    </location>
</feature>
<feature type="transmembrane region" description="Helical" evidence="7">
    <location>
        <begin position="176"/>
        <end position="196"/>
    </location>
</feature>
<dbReference type="InterPro" id="IPR000326">
    <property type="entry name" value="PAP2/HPO"/>
</dbReference>
<comment type="caution">
    <text evidence="9">The sequence shown here is derived from an EMBL/GenBank/DDBJ whole genome shotgun (WGS) entry which is preliminary data.</text>
</comment>
<dbReference type="PANTHER" id="PTHR30353:SF15">
    <property type="entry name" value="INNER MEMBRANE PROTEIN YABI"/>
    <property type="match status" value="1"/>
</dbReference>
<evidence type="ECO:0000256" key="2">
    <source>
        <dbReference type="ARBA" id="ARBA00010792"/>
    </source>
</evidence>
<evidence type="ECO:0000259" key="8">
    <source>
        <dbReference type="SMART" id="SM00014"/>
    </source>
</evidence>
<name>A0A0A6DFD6_9PSED</name>
<keyword evidence="3" id="KW-1003">Cell membrane</keyword>
<keyword evidence="4 7" id="KW-0812">Transmembrane</keyword>
<evidence type="ECO:0000256" key="7">
    <source>
        <dbReference type="SAM" id="Phobius"/>
    </source>
</evidence>
<proteinExistence type="inferred from homology"/>